<evidence type="ECO:0000313" key="5">
    <source>
        <dbReference type="Proteomes" id="UP000052979"/>
    </source>
</evidence>
<accession>A0A0C5BCC7</accession>
<comment type="caution">
    <text evidence="3">The sequence shown here is derived from an EMBL/GenBank/DDBJ whole genome shotgun (WGS) entry which is preliminary data.</text>
</comment>
<evidence type="ECO:0000313" key="4">
    <source>
        <dbReference type="EMBL" id="PPI17076.1"/>
    </source>
</evidence>
<dbReference type="KEGG" id="rtc:APU90_06160"/>
<organism evidence="3 5">
    <name type="scientific">Rathayibacter toxicus</name>
    <dbReference type="NCBI Taxonomy" id="145458"/>
    <lineage>
        <taxon>Bacteria</taxon>
        <taxon>Bacillati</taxon>
        <taxon>Actinomycetota</taxon>
        <taxon>Actinomycetes</taxon>
        <taxon>Micrococcales</taxon>
        <taxon>Microbacteriaceae</taxon>
        <taxon>Rathayibacter</taxon>
    </lineage>
</organism>
<dbReference type="PANTHER" id="PTHR40032">
    <property type="entry name" value="EXPORTED PROTEIN-RELATED"/>
    <property type="match status" value="1"/>
</dbReference>
<sequence>MRLAILADLNQRNAQSLDPSQKQAKENPIPSAAATSRRIADIKKDDANLQIQRRLYAEFGESFTDFSTDVTFDSLAISGARVTVKFTEATTVKRGKDTNGQQLPEYGYRFPQAASLTKLGSNWQVESISHADSVQSIDLPETVLPADDIITTRKSGAVSSEMKQVFANKQFAQSPEMSTLPMFNDIKRKLQQQMPQIELHVTSSNQRSVSLPAAYYGDGPNRTAIVNYALKYSLHRNTESYKSLDDDCTNFVSQALFAGGWKQMIGSPNDETAWFGNNIIVSNTWSRAQPLFDYGFHVTNNFTYTTEPTPGDITFWIWKGSYTFDHTTIVTYVDATGQPYYTEHTNDHVNKSLASSMADNPGAIRSNWAP</sequence>
<protein>
    <submittedName>
        <fullName evidence="4">CHAP domain-containing protein</fullName>
    </submittedName>
</protein>
<reference evidence="3 5" key="1">
    <citation type="submission" date="2015-04" db="EMBL/GenBank/DDBJ databases">
        <title>Draft genome sequence of Rathayibacter toxicus strain FH-142 (AKA 70134 or CS 32), a Western Australian isolate.</title>
        <authorList>
            <consortium name="Consortium for Microbial Forensics and Genomics (microFORGE)"/>
            <person name="Knight B.M."/>
            <person name="Roberts D.P."/>
            <person name="Lin D."/>
            <person name="Hari K."/>
            <person name="Fletcher J."/>
            <person name="Melcher U."/>
            <person name="Blagden T."/>
            <person name="Luster D.G."/>
            <person name="Sechler A.J."/>
            <person name="Schneider W.L."/>
            <person name="Winegar R.A."/>
        </authorList>
    </citation>
    <scope>NUCLEOTIDE SEQUENCE [LARGE SCALE GENOMIC DNA]</scope>
    <source>
        <strain evidence="3 5">FH142</strain>
    </source>
</reference>
<feature type="region of interest" description="Disordered" evidence="1">
    <location>
        <begin position="14"/>
        <end position="34"/>
    </location>
</feature>
<proteinExistence type="predicted"/>
<name>A0A0C5BCC7_9MICO</name>
<dbReference type="PATRIC" id="fig|145458.7.peg.70"/>
<dbReference type="PANTHER" id="PTHR40032:SF1">
    <property type="entry name" value="EXPORTED PROTEIN"/>
    <property type="match status" value="1"/>
</dbReference>
<dbReference type="InterPro" id="IPR024301">
    <property type="entry name" value="Amidase_6"/>
</dbReference>
<dbReference type="eggNOG" id="ENOG5030VQS">
    <property type="taxonomic scope" value="Bacteria"/>
</dbReference>
<reference evidence="4 6" key="2">
    <citation type="submission" date="2018-02" db="EMBL/GenBank/DDBJ databases">
        <title>Bacteriophage NCPPB3778 and a type I-E CRISPR drive the evolution of the US Biological Select Agent, Rathayibacter toxicus.</title>
        <authorList>
            <person name="Davis E.W.II."/>
            <person name="Tabima J.F."/>
            <person name="Weisberg A.J."/>
            <person name="Lopes L.D."/>
            <person name="Wiseman M.S."/>
            <person name="Wiseman M.S."/>
            <person name="Pupko T."/>
            <person name="Belcher M.S."/>
            <person name="Sechler A.J."/>
            <person name="Tancos M.A."/>
            <person name="Schroeder B.K."/>
            <person name="Murray T.D."/>
            <person name="Luster D.G."/>
            <person name="Schneider W.L."/>
            <person name="Rogers E."/>
            <person name="Andreote F.D."/>
            <person name="Grunwald N.J."/>
            <person name="Putnam M.L."/>
            <person name="Chang J.H."/>
        </authorList>
    </citation>
    <scope>NUCLEOTIDE SEQUENCE [LARGE SCALE GENOMIC DNA]</scope>
    <source>
        <strain evidence="4 6">FH99</strain>
    </source>
</reference>
<feature type="domain" description="Putative amidase" evidence="2">
    <location>
        <begin position="221"/>
        <end position="358"/>
    </location>
</feature>
<evidence type="ECO:0000259" key="2">
    <source>
        <dbReference type="Pfam" id="PF12671"/>
    </source>
</evidence>
<dbReference type="EMBL" id="PSWU01000001">
    <property type="protein sequence ID" value="PPI17076.1"/>
    <property type="molecule type" value="Genomic_DNA"/>
</dbReference>
<dbReference type="Proteomes" id="UP000052979">
    <property type="component" value="Unassembled WGS sequence"/>
</dbReference>
<dbReference type="KEGG" id="rtx:TI83_00320"/>
<evidence type="ECO:0000313" key="6">
    <source>
        <dbReference type="Proteomes" id="UP000237966"/>
    </source>
</evidence>
<dbReference type="STRING" id="145458.APU90_06160"/>
<dbReference type="AlphaFoldDB" id="A0A0C5BCC7"/>
<dbReference type="Pfam" id="PF12671">
    <property type="entry name" value="Amidase_6"/>
    <property type="match status" value="1"/>
</dbReference>
<gene>
    <name evidence="4" type="ORF">C5C51_00125</name>
    <name evidence="3" type="ORF">VT73_05545</name>
</gene>
<dbReference type="Proteomes" id="UP000237966">
    <property type="component" value="Unassembled WGS sequence"/>
</dbReference>
<evidence type="ECO:0000256" key="1">
    <source>
        <dbReference type="SAM" id="MobiDB-lite"/>
    </source>
</evidence>
<dbReference type="EMBL" id="LBFI01000032">
    <property type="protein sequence ID" value="KKM45635.1"/>
    <property type="molecule type" value="Genomic_DNA"/>
</dbReference>
<keyword evidence="5" id="KW-1185">Reference proteome</keyword>
<evidence type="ECO:0000313" key="3">
    <source>
        <dbReference type="EMBL" id="KKM45635.1"/>
    </source>
</evidence>